<sequence length="423" mass="45689">MSDWYLTPEHQRLRHEVRAFAETEIAPRVAAMEQSGAVEHDLAHAIARQGWIAATIDTLHGGMGAGHLAKTIIIEELSRTSAAMGAMVQASQLGVAKVVHFGTQQQKRFWLPRFADGSCLPTIAVTEPVSGSHVLGMETTAVRDGDAYVLTGRKTYVGNSHIAHVHGVVARTAPGSRGLTAFLVEANRPGLTLLPYRPTLGLRGFSFGELLFEQCRIPAGNRLGDEGDGRDVAYSSSVLYGRPNLTAVSLGIHQAILDEVVRFSSDRLRYGKPLHHLTNIKLKIGQITSRLMTARLAAYHAAHLLDTGVACDSDLMNAKLINAESAMDSARAAMEIEAAAGLTTDRPLERYLRDAHHIYAPAGTSDIQLLRLAESALGLDKGQWSRRLAMPKSADQYAAASGLTEQQCPPGTARREVLNSSQP</sequence>
<dbReference type="InterPro" id="IPR046373">
    <property type="entry name" value="Acyl-CoA_Oxase/DH_mid-dom_sf"/>
</dbReference>
<evidence type="ECO:0000256" key="1">
    <source>
        <dbReference type="ARBA" id="ARBA00001974"/>
    </source>
</evidence>
<feature type="domain" description="Acyl-CoA oxidase/dehydrogenase middle" evidence="8">
    <location>
        <begin position="123"/>
        <end position="215"/>
    </location>
</feature>
<evidence type="ECO:0000313" key="11">
    <source>
        <dbReference type="Proteomes" id="UP000198280"/>
    </source>
</evidence>
<dbReference type="AlphaFoldDB" id="A0A239LSV0"/>
<keyword evidence="3 5" id="KW-0285">Flavoprotein</keyword>
<accession>A0A239LSV0</accession>
<dbReference type="Proteomes" id="UP000198280">
    <property type="component" value="Unassembled WGS sequence"/>
</dbReference>
<name>A0A239LSV0_9ACTN</name>
<dbReference type="GO" id="GO:0003995">
    <property type="term" value="F:acyl-CoA dehydrogenase activity"/>
    <property type="evidence" value="ECO:0007669"/>
    <property type="project" value="TreeGrafter"/>
</dbReference>
<organism evidence="10 11">
    <name type="scientific">Actinacidiphila glaucinigra</name>
    <dbReference type="NCBI Taxonomy" id="235986"/>
    <lineage>
        <taxon>Bacteria</taxon>
        <taxon>Bacillati</taxon>
        <taxon>Actinomycetota</taxon>
        <taxon>Actinomycetes</taxon>
        <taxon>Kitasatosporales</taxon>
        <taxon>Streptomycetaceae</taxon>
        <taxon>Actinacidiphila</taxon>
    </lineage>
</organism>
<proteinExistence type="inferred from homology"/>
<comment type="cofactor">
    <cofactor evidence="1 5">
        <name>FAD</name>
        <dbReference type="ChEBI" id="CHEBI:57692"/>
    </cofactor>
</comment>
<feature type="domain" description="Acyl-CoA dehydrogenase/oxidase N-terminal" evidence="9">
    <location>
        <begin position="7"/>
        <end position="117"/>
    </location>
</feature>
<dbReference type="InterPro" id="IPR036250">
    <property type="entry name" value="AcylCo_DH-like_C"/>
</dbReference>
<comment type="similarity">
    <text evidence="2 5">Belongs to the acyl-CoA dehydrogenase family.</text>
</comment>
<evidence type="ECO:0000256" key="4">
    <source>
        <dbReference type="ARBA" id="ARBA00022827"/>
    </source>
</evidence>
<dbReference type="Pfam" id="PF02770">
    <property type="entry name" value="Acyl-CoA_dh_M"/>
    <property type="match status" value="1"/>
</dbReference>
<evidence type="ECO:0000256" key="3">
    <source>
        <dbReference type="ARBA" id="ARBA00022630"/>
    </source>
</evidence>
<evidence type="ECO:0000256" key="2">
    <source>
        <dbReference type="ARBA" id="ARBA00009347"/>
    </source>
</evidence>
<evidence type="ECO:0000259" key="7">
    <source>
        <dbReference type="Pfam" id="PF00441"/>
    </source>
</evidence>
<dbReference type="RefSeq" id="WP_089227174.1">
    <property type="nucleotide sequence ID" value="NZ_FZOF01000021.1"/>
</dbReference>
<dbReference type="Gene3D" id="1.10.540.10">
    <property type="entry name" value="Acyl-CoA dehydrogenase/oxidase, N-terminal domain"/>
    <property type="match status" value="1"/>
</dbReference>
<dbReference type="InterPro" id="IPR037069">
    <property type="entry name" value="AcylCoA_DH/ox_N_sf"/>
</dbReference>
<dbReference type="Gene3D" id="1.20.140.10">
    <property type="entry name" value="Butyryl-CoA Dehydrogenase, subunit A, domain 3"/>
    <property type="match status" value="1"/>
</dbReference>
<dbReference type="PANTHER" id="PTHR43884">
    <property type="entry name" value="ACYL-COA DEHYDROGENASE"/>
    <property type="match status" value="1"/>
</dbReference>
<dbReference type="Gene3D" id="2.40.110.10">
    <property type="entry name" value="Butyryl-CoA Dehydrogenase, subunit A, domain 2"/>
    <property type="match status" value="1"/>
</dbReference>
<dbReference type="PANTHER" id="PTHR43884:SF12">
    <property type="entry name" value="ISOVALERYL-COA DEHYDROGENASE, MITOCHONDRIAL-RELATED"/>
    <property type="match status" value="1"/>
</dbReference>
<dbReference type="InterPro" id="IPR006091">
    <property type="entry name" value="Acyl-CoA_Oxase/DH_mid-dom"/>
</dbReference>
<dbReference type="EMBL" id="FZOF01000021">
    <property type="protein sequence ID" value="SNT33445.1"/>
    <property type="molecule type" value="Genomic_DNA"/>
</dbReference>
<evidence type="ECO:0000313" key="10">
    <source>
        <dbReference type="EMBL" id="SNT33445.1"/>
    </source>
</evidence>
<dbReference type="SUPFAM" id="SSF47203">
    <property type="entry name" value="Acyl-CoA dehydrogenase C-terminal domain-like"/>
    <property type="match status" value="1"/>
</dbReference>
<dbReference type="InterPro" id="IPR009100">
    <property type="entry name" value="AcylCoA_DH/oxidase_NM_dom_sf"/>
</dbReference>
<dbReference type="InterPro" id="IPR009075">
    <property type="entry name" value="AcylCo_DH/oxidase_C"/>
</dbReference>
<dbReference type="OrthoDB" id="8876745at2"/>
<dbReference type="SUPFAM" id="SSF56645">
    <property type="entry name" value="Acyl-CoA dehydrogenase NM domain-like"/>
    <property type="match status" value="1"/>
</dbReference>
<keyword evidence="5" id="KW-0560">Oxidoreductase</keyword>
<feature type="domain" description="Acyl-CoA dehydrogenase/oxidase C-terminal" evidence="7">
    <location>
        <begin position="227"/>
        <end position="376"/>
    </location>
</feature>
<feature type="region of interest" description="Disordered" evidence="6">
    <location>
        <begin position="400"/>
        <end position="423"/>
    </location>
</feature>
<evidence type="ECO:0000256" key="5">
    <source>
        <dbReference type="RuleBase" id="RU362125"/>
    </source>
</evidence>
<evidence type="ECO:0000256" key="6">
    <source>
        <dbReference type="SAM" id="MobiDB-lite"/>
    </source>
</evidence>
<evidence type="ECO:0000259" key="9">
    <source>
        <dbReference type="Pfam" id="PF02771"/>
    </source>
</evidence>
<keyword evidence="4 5" id="KW-0274">FAD</keyword>
<protein>
    <submittedName>
        <fullName evidence="10">Acyl-CoA dehydrogenase</fullName>
    </submittedName>
</protein>
<evidence type="ECO:0000259" key="8">
    <source>
        <dbReference type="Pfam" id="PF02770"/>
    </source>
</evidence>
<reference evidence="10 11" key="1">
    <citation type="submission" date="2017-06" db="EMBL/GenBank/DDBJ databases">
        <authorList>
            <person name="Kim H.J."/>
            <person name="Triplett B.A."/>
        </authorList>
    </citation>
    <scope>NUCLEOTIDE SEQUENCE [LARGE SCALE GENOMIC DNA]</scope>
    <source>
        <strain evidence="10 11">CGMCC 4.1858</strain>
    </source>
</reference>
<dbReference type="Pfam" id="PF02771">
    <property type="entry name" value="Acyl-CoA_dh_N"/>
    <property type="match status" value="1"/>
</dbReference>
<dbReference type="Pfam" id="PF00441">
    <property type="entry name" value="Acyl-CoA_dh_1"/>
    <property type="match status" value="1"/>
</dbReference>
<dbReference type="GO" id="GO:0050660">
    <property type="term" value="F:flavin adenine dinucleotide binding"/>
    <property type="evidence" value="ECO:0007669"/>
    <property type="project" value="InterPro"/>
</dbReference>
<dbReference type="InterPro" id="IPR013786">
    <property type="entry name" value="AcylCoA_DH/ox_N"/>
</dbReference>
<gene>
    <name evidence="10" type="ORF">SAMN05216252_12145</name>
</gene>
<keyword evidence="11" id="KW-1185">Reference proteome</keyword>